<evidence type="ECO:0000313" key="1">
    <source>
        <dbReference type="EMBL" id="TGY55178.1"/>
    </source>
</evidence>
<organism evidence="1 2">
    <name type="scientific">Parabacteroides distasonis</name>
    <dbReference type="NCBI Taxonomy" id="823"/>
    <lineage>
        <taxon>Bacteria</taxon>
        <taxon>Pseudomonadati</taxon>
        <taxon>Bacteroidota</taxon>
        <taxon>Bacteroidia</taxon>
        <taxon>Bacteroidales</taxon>
        <taxon>Tannerellaceae</taxon>
        <taxon>Parabacteroides</taxon>
    </lineage>
</organism>
<sequence>MKTIEVQDKQILLDIVLQHYGTAEAMGEIMANNPGLENEPSAVMEAGRELGPFYPDIKLRAGLRVSVDDDSRLVKKTVVGKINGSVTTYMETPWRERSRK</sequence>
<gene>
    <name evidence="1" type="ORF">E5342_15180</name>
</gene>
<dbReference type="AlphaFoldDB" id="A0A4S2EH03"/>
<accession>A0A4S2EH03</accession>
<evidence type="ECO:0000313" key="2">
    <source>
        <dbReference type="Proteomes" id="UP000310032"/>
    </source>
</evidence>
<name>A0A4S2EH03_PARDI</name>
<proteinExistence type="predicted"/>
<dbReference type="Proteomes" id="UP000310032">
    <property type="component" value="Unassembled WGS sequence"/>
</dbReference>
<protein>
    <submittedName>
        <fullName evidence="1">Uncharacterized protein</fullName>
    </submittedName>
</protein>
<comment type="caution">
    <text evidence="1">The sequence shown here is derived from an EMBL/GenBank/DDBJ whole genome shotgun (WGS) entry which is preliminary data.</text>
</comment>
<dbReference type="RefSeq" id="WP_121772195.1">
    <property type="nucleotide sequence ID" value="NZ_SRYM01000052.1"/>
</dbReference>
<reference evidence="1 2" key="1">
    <citation type="submission" date="2019-04" db="EMBL/GenBank/DDBJ databases">
        <title>Microbes associate with the intestines of laboratory mice.</title>
        <authorList>
            <person name="Navarre W."/>
            <person name="Wong E."/>
            <person name="Huang K."/>
            <person name="Tropini C."/>
            <person name="Ng K."/>
            <person name="Yu B."/>
        </authorList>
    </citation>
    <scope>NUCLEOTIDE SEQUENCE [LARGE SCALE GENOMIC DNA]</scope>
    <source>
        <strain evidence="1 2">NM39_I3</strain>
    </source>
</reference>
<dbReference type="EMBL" id="SRYM01000052">
    <property type="protein sequence ID" value="TGY55178.1"/>
    <property type="molecule type" value="Genomic_DNA"/>
</dbReference>